<dbReference type="GO" id="GO:0008170">
    <property type="term" value="F:N-methyltransferase activity"/>
    <property type="evidence" value="ECO:0007669"/>
    <property type="project" value="InterPro"/>
</dbReference>
<dbReference type="Proteomes" id="UP000046373">
    <property type="component" value="Unassembled WGS sequence"/>
</dbReference>
<evidence type="ECO:0000256" key="3">
    <source>
        <dbReference type="ARBA" id="ARBA00022603"/>
    </source>
</evidence>
<evidence type="ECO:0000256" key="6">
    <source>
        <dbReference type="ARBA" id="ARBA00022747"/>
    </source>
</evidence>
<accession>A0A090GNR8</accession>
<dbReference type="SUPFAM" id="SSF53335">
    <property type="entry name" value="S-adenosyl-L-methionine-dependent methyltransferases"/>
    <property type="match status" value="1"/>
</dbReference>
<dbReference type="Pfam" id="PF02384">
    <property type="entry name" value="N6_Mtase"/>
    <property type="match status" value="1"/>
</dbReference>
<dbReference type="EMBL" id="CCNB01000026">
    <property type="protein sequence ID" value="CDX41180.1"/>
    <property type="molecule type" value="Genomic_DNA"/>
</dbReference>
<dbReference type="InterPro" id="IPR003356">
    <property type="entry name" value="DNA_methylase_A-5"/>
</dbReference>
<dbReference type="GO" id="GO:0032259">
    <property type="term" value="P:methylation"/>
    <property type="evidence" value="ECO:0007669"/>
    <property type="project" value="UniProtKB-KW"/>
</dbReference>
<name>A0A090GNR8_MESPL</name>
<dbReference type="InterPro" id="IPR029063">
    <property type="entry name" value="SAM-dependent_MTases_sf"/>
</dbReference>
<comment type="catalytic activity">
    <reaction evidence="7">
        <text>a 2'-deoxyadenosine in DNA + S-adenosyl-L-methionine = an N(6)-methyl-2'-deoxyadenosine in DNA + S-adenosyl-L-homocysteine + H(+)</text>
        <dbReference type="Rhea" id="RHEA:15197"/>
        <dbReference type="Rhea" id="RHEA-COMP:12418"/>
        <dbReference type="Rhea" id="RHEA-COMP:12419"/>
        <dbReference type="ChEBI" id="CHEBI:15378"/>
        <dbReference type="ChEBI" id="CHEBI:57856"/>
        <dbReference type="ChEBI" id="CHEBI:59789"/>
        <dbReference type="ChEBI" id="CHEBI:90615"/>
        <dbReference type="ChEBI" id="CHEBI:90616"/>
        <dbReference type="EC" id="2.1.1.72"/>
    </reaction>
</comment>
<evidence type="ECO:0000256" key="7">
    <source>
        <dbReference type="ARBA" id="ARBA00047942"/>
    </source>
</evidence>
<evidence type="ECO:0000256" key="1">
    <source>
        <dbReference type="ARBA" id="ARBA00006594"/>
    </source>
</evidence>
<reference evidence="10 11" key="1">
    <citation type="submission" date="2014-08" db="EMBL/GenBank/DDBJ databases">
        <authorList>
            <person name="Moulin Lionel"/>
        </authorList>
    </citation>
    <scope>NUCLEOTIDE SEQUENCE [LARGE SCALE GENOMIC DNA]</scope>
</reference>
<comment type="similarity">
    <text evidence="1">Belongs to the N(4)/N(6)-methyltransferase family.</text>
</comment>
<dbReference type="Pfam" id="PF22837">
    <property type="entry name" value="M_Eco57I_C"/>
    <property type="match status" value="1"/>
</dbReference>
<keyword evidence="5" id="KW-0949">S-adenosyl-L-methionine</keyword>
<evidence type="ECO:0000256" key="2">
    <source>
        <dbReference type="ARBA" id="ARBA00011900"/>
    </source>
</evidence>
<dbReference type="GO" id="GO:0009307">
    <property type="term" value="P:DNA restriction-modification system"/>
    <property type="evidence" value="ECO:0007669"/>
    <property type="project" value="UniProtKB-KW"/>
</dbReference>
<evidence type="ECO:0000259" key="9">
    <source>
        <dbReference type="Pfam" id="PF22837"/>
    </source>
</evidence>
<dbReference type="Gene3D" id="3.40.50.150">
    <property type="entry name" value="Vaccinia Virus protein VP39"/>
    <property type="match status" value="1"/>
</dbReference>
<evidence type="ECO:0000313" key="11">
    <source>
        <dbReference type="Proteomes" id="UP000046373"/>
    </source>
</evidence>
<dbReference type="InterPro" id="IPR050953">
    <property type="entry name" value="N4_N6_ade-DNA_methylase"/>
</dbReference>
<keyword evidence="6" id="KW-0680">Restriction system</keyword>
<organism evidence="10 11">
    <name type="scientific">Mesorhizobium plurifarium</name>
    <dbReference type="NCBI Taxonomy" id="69974"/>
    <lineage>
        <taxon>Bacteria</taxon>
        <taxon>Pseudomonadati</taxon>
        <taxon>Pseudomonadota</taxon>
        <taxon>Alphaproteobacteria</taxon>
        <taxon>Hyphomicrobiales</taxon>
        <taxon>Phyllobacteriaceae</taxon>
        <taxon>Mesorhizobium</taxon>
    </lineage>
</organism>
<evidence type="ECO:0000259" key="8">
    <source>
        <dbReference type="Pfam" id="PF02384"/>
    </source>
</evidence>
<dbReference type="CDD" id="cd02440">
    <property type="entry name" value="AdoMet_MTases"/>
    <property type="match status" value="1"/>
</dbReference>
<gene>
    <name evidence="10" type="ORF">MPLDJ20_320049</name>
</gene>
<proteinExistence type="inferred from homology"/>
<dbReference type="InterPro" id="IPR054520">
    <property type="entry name" value="M_Eco57I_C"/>
</dbReference>
<evidence type="ECO:0000313" key="10">
    <source>
        <dbReference type="EMBL" id="CDX41180.1"/>
    </source>
</evidence>
<dbReference type="PANTHER" id="PTHR33841:SF5">
    <property type="entry name" value="DNA METHYLASE (MODIFICATION METHYLASE) (METHYLTRANSFERASE)-RELATED"/>
    <property type="match status" value="1"/>
</dbReference>
<protein>
    <recommendedName>
        <fullName evidence="2">site-specific DNA-methyltransferase (adenine-specific)</fullName>
        <ecNumber evidence="2">2.1.1.72</ecNumber>
    </recommendedName>
</protein>
<feature type="domain" description="Type II methyltransferase M.Eco57I C-terminal" evidence="9">
    <location>
        <begin position="257"/>
        <end position="488"/>
    </location>
</feature>
<dbReference type="InterPro" id="IPR002052">
    <property type="entry name" value="DNA_methylase_N6_adenine_CS"/>
</dbReference>
<keyword evidence="4" id="KW-0808">Transferase</keyword>
<dbReference type="EC" id="2.1.1.72" evidence="2"/>
<dbReference type="GO" id="GO:0009007">
    <property type="term" value="F:site-specific DNA-methyltransferase (adenine-specific) activity"/>
    <property type="evidence" value="ECO:0007669"/>
    <property type="project" value="UniProtKB-EC"/>
</dbReference>
<feature type="domain" description="DNA methylase adenine-specific" evidence="8">
    <location>
        <begin position="16"/>
        <end position="177"/>
    </location>
</feature>
<dbReference type="PRINTS" id="PR00507">
    <property type="entry name" value="N12N6MTFRASE"/>
</dbReference>
<keyword evidence="3 10" id="KW-0489">Methyltransferase</keyword>
<dbReference type="PANTHER" id="PTHR33841">
    <property type="entry name" value="DNA METHYLTRANSFERASE YEEA-RELATED"/>
    <property type="match status" value="1"/>
</dbReference>
<dbReference type="AlphaFoldDB" id="A0A090GNR8"/>
<dbReference type="GO" id="GO:0003677">
    <property type="term" value="F:DNA binding"/>
    <property type="evidence" value="ECO:0007669"/>
    <property type="project" value="InterPro"/>
</dbReference>
<evidence type="ECO:0000256" key="4">
    <source>
        <dbReference type="ARBA" id="ARBA00022679"/>
    </source>
</evidence>
<dbReference type="PROSITE" id="PS00092">
    <property type="entry name" value="N6_MTASE"/>
    <property type="match status" value="1"/>
</dbReference>
<evidence type="ECO:0000256" key="5">
    <source>
        <dbReference type="ARBA" id="ARBA00022691"/>
    </source>
</evidence>
<sequence length="525" mass="57545">MKNAILGAILPVQVRKRKALGAFYTPANLAQYLAGWAVVSPGATVLEPSIGRGALVEAILENLDGAVGGRVIGCEIDEDTYHAARAKFSGSPVRILNNDFLKLPPESIKPVDAVVANPPFTRNHQLSREVRSELRARWGFSGAVKGAPGMWVYFILAAFSYLKLGGRLASIAPGAIAFTDYSTPLLDILRQRFRTVALLAVDGLVEWEGAAQERPAIVLAEGFGLGPAPEIQRRTISLSTKQITSAPPAQPNPVHSHVLGDLARLEIGIVTGANRSFVISEAYAREHDLPSDALLPIVSRARHVRGVTVTADEMRSLAQEGERTLLLFPETLGPKGSAVRRYLATFSKEQRRGTLWFSKRDPWWRVQLGRTCDAMFTYMNNSGPRLAIVSPGLVCTNTLHRVSFINRDPAHALAVCASMLTTFTQLEAERLGRVYGGGLLKFELKDARRLPLLLPAISIGKQDFERVDYLMRTEGQEAATQVADEIIMPHFFGADWIRVQLELRKQLSILRSRRGVASSNITSLS</sequence>